<dbReference type="PANTHER" id="PTHR48083">
    <property type="entry name" value="MEDIUM-CHAIN SPECIFIC ACYL-COA DEHYDROGENASE, MITOCHONDRIAL-RELATED"/>
    <property type="match status" value="1"/>
</dbReference>
<dbReference type="InterPro" id="IPR037069">
    <property type="entry name" value="AcylCoA_DH/ox_N_sf"/>
</dbReference>
<feature type="domain" description="Acyl-CoA dehydrogenase/oxidase C-terminal" evidence="11">
    <location>
        <begin position="230"/>
        <end position="378"/>
    </location>
</feature>
<dbReference type="AlphaFoldDB" id="A0A223S2M0"/>
<dbReference type="Proteomes" id="UP000215005">
    <property type="component" value="Chromosome"/>
</dbReference>
<keyword evidence="15" id="KW-1185">Reference proteome</keyword>
<dbReference type="Gene3D" id="2.40.110.10">
    <property type="entry name" value="Butyryl-CoA Dehydrogenase, subunit A, domain 2"/>
    <property type="match status" value="1"/>
</dbReference>
<dbReference type="InterPro" id="IPR009100">
    <property type="entry name" value="AcylCoA_DH/oxidase_NM_dom_sf"/>
</dbReference>
<dbReference type="PROSITE" id="PS00073">
    <property type="entry name" value="ACYL_COA_DH_2"/>
    <property type="match status" value="1"/>
</dbReference>
<dbReference type="GO" id="GO:0003995">
    <property type="term" value="F:acyl-CoA dehydrogenase activity"/>
    <property type="evidence" value="ECO:0007669"/>
    <property type="project" value="InterPro"/>
</dbReference>
<comment type="cofactor">
    <cofactor evidence="1 10">
        <name>FAD</name>
        <dbReference type="ChEBI" id="CHEBI:57692"/>
    </cofactor>
</comment>
<dbReference type="InterPro" id="IPR050741">
    <property type="entry name" value="Acyl-CoA_dehydrogenase"/>
</dbReference>
<dbReference type="PANTHER" id="PTHR48083:SF20">
    <property type="entry name" value="LONG-CHAIN SPECIFIC ACYL-COA DEHYDROGENASE, MITOCHONDRIAL"/>
    <property type="match status" value="1"/>
</dbReference>
<organism evidence="14 15">
    <name type="scientific">Nocardiopsis gilva YIM 90087</name>
    <dbReference type="NCBI Taxonomy" id="1235441"/>
    <lineage>
        <taxon>Bacteria</taxon>
        <taxon>Bacillati</taxon>
        <taxon>Actinomycetota</taxon>
        <taxon>Actinomycetes</taxon>
        <taxon>Streptosporangiales</taxon>
        <taxon>Nocardiopsidaceae</taxon>
        <taxon>Nocardiopsis</taxon>
    </lineage>
</organism>
<dbReference type="PROSITE" id="PS00072">
    <property type="entry name" value="ACYL_COA_DH_1"/>
    <property type="match status" value="1"/>
</dbReference>
<dbReference type="GO" id="GO:0050660">
    <property type="term" value="F:flavin adenine dinucleotide binding"/>
    <property type="evidence" value="ECO:0007669"/>
    <property type="project" value="InterPro"/>
</dbReference>
<gene>
    <name evidence="14" type="ORF">CDO52_05235</name>
</gene>
<dbReference type="KEGG" id="ngv:CDO52_05235"/>
<dbReference type="GO" id="GO:0033539">
    <property type="term" value="P:fatty acid beta-oxidation using acyl-CoA dehydrogenase"/>
    <property type="evidence" value="ECO:0007669"/>
    <property type="project" value="TreeGrafter"/>
</dbReference>
<keyword evidence="6 10" id="KW-0560">Oxidoreductase</keyword>
<dbReference type="Pfam" id="PF02770">
    <property type="entry name" value="Acyl-CoA_dh_M"/>
    <property type="match status" value="1"/>
</dbReference>
<evidence type="ECO:0000259" key="11">
    <source>
        <dbReference type="Pfam" id="PF00441"/>
    </source>
</evidence>
<dbReference type="InterPro" id="IPR013786">
    <property type="entry name" value="AcylCoA_DH/ox_N"/>
</dbReference>
<dbReference type="InterPro" id="IPR006089">
    <property type="entry name" value="Acyl-CoA_DH_CS"/>
</dbReference>
<proteinExistence type="inferred from homology"/>
<evidence type="ECO:0000256" key="8">
    <source>
        <dbReference type="ARBA" id="ARBA00040394"/>
    </source>
</evidence>
<name>A0A223S2M0_9ACTN</name>
<evidence type="ECO:0000256" key="2">
    <source>
        <dbReference type="ARBA" id="ARBA00005102"/>
    </source>
</evidence>
<comment type="function">
    <text evidence="7">Catalyzes the dehydrogenation at the alpha-beta position of ACP-bound acyl chains. This results in the introduction of a double bond in the lipidic chain, which is further transferred to the epsilon-amino group of lysine residue in the mycobactin core by MbtK.</text>
</comment>
<dbReference type="RefSeq" id="WP_017620256.1">
    <property type="nucleotide sequence ID" value="NZ_ANBG01000305.1"/>
</dbReference>
<dbReference type="InterPro" id="IPR046373">
    <property type="entry name" value="Acyl-CoA_Oxase/DH_mid-dom_sf"/>
</dbReference>
<dbReference type="InterPro" id="IPR036250">
    <property type="entry name" value="AcylCo_DH-like_C"/>
</dbReference>
<dbReference type="FunFam" id="1.20.140.10:FF:000001">
    <property type="entry name" value="Acyl-CoA dehydrogenase"/>
    <property type="match status" value="1"/>
</dbReference>
<protein>
    <recommendedName>
        <fullName evidence="8">Acyl-[acyl-carrier-protein] dehydrogenase MbtN</fullName>
    </recommendedName>
    <alternativeName>
        <fullName evidence="9">Mycobactin synthase protein N</fullName>
    </alternativeName>
</protein>
<dbReference type="Gene3D" id="1.10.540.10">
    <property type="entry name" value="Acyl-CoA dehydrogenase/oxidase, N-terminal domain"/>
    <property type="match status" value="1"/>
</dbReference>
<comment type="pathway">
    <text evidence="2">Siderophore biosynthesis; mycobactin biosynthesis.</text>
</comment>
<evidence type="ECO:0000256" key="5">
    <source>
        <dbReference type="ARBA" id="ARBA00022827"/>
    </source>
</evidence>
<sequence length="380" mass="41931">MQRELFDTEHDLFRESVAEFLEREVTPFHSEWEKEGIVPREVWEKAGKVGILGLGVPEEYGGSGTNDYRFNAVVGEEICRAHASGLGFTLQNDVMAPYMVALTTEEQKQRWLPGFCSGELITAIAMTEPGAGSDLQGIQTTAVRDGDDYIVNGQKTFITNGINSDLVIVVVRTSEEGGAHGTSLIAVERGMPGFERGRNLEKIGLKAQDTAELFFSDVRVPAANLIGEENQGFIHLMNNLPQERLSIAVAAVAGAEFVLQATIAYCKERTAFGRPISKFQNTRFVLAELSTEVDIARTYVDRAIALHNRGELSIEDAAKAKWWTTELANKVMDRCLQLHGGYGYMMEYPVAKAWQDARIQSIFGGTSEIMKEIVGRSLGL</sequence>
<dbReference type="FunFam" id="1.10.540.10:FF:000009">
    <property type="entry name" value="Probable acyl-CoA dehydrogenase"/>
    <property type="match status" value="1"/>
</dbReference>
<dbReference type="SUPFAM" id="SSF56645">
    <property type="entry name" value="Acyl-CoA dehydrogenase NM domain-like"/>
    <property type="match status" value="1"/>
</dbReference>
<evidence type="ECO:0000259" key="13">
    <source>
        <dbReference type="Pfam" id="PF02771"/>
    </source>
</evidence>
<evidence type="ECO:0000256" key="4">
    <source>
        <dbReference type="ARBA" id="ARBA00022630"/>
    </source>
</evidence>
<evidence type="ECO:0000313" key="14">
    <source>
        <dbReference type="EMBL" id="ASU82269.1"/>
    </source>
</evidence>
<dbReference type="EMBL" id="CP022753">
    <property type="protein sequence ID" value="ASU82269.1"/>
    <property type="molecule type" value="Genomic_DNA"/>
</dbReference>
<evidence type="ECO:0000256" key="9">
    <source>
        <dbReference type="ARBA" id="ARBA00042660"/>
    </source>
</evidence>
<feature type="domain" description="Acyl-CoA dehydrogenase/oxidase N-terminal" evidence="13">
    <location>
        <begin position="8"/>
        <end position="119"/>
    </location>
</feature>
<dbReference type="InterPro" id="IPR009075">
    <property type="entry name" value="AcylCo_DH/oxidase_C"/>
</dbReference>
<feature type="domain" description="Acyl-CoA oxidase/dehydrogenase middle" evidence="12">
    <location>
        <begin position="123"/>
        <end position="218"/>
    </location>
</feature>
<dbReference type="PIRSF" id="PIRSF016578">
    <property type="entry name" value="HsaA"/>
    <property type="match status" value="1"/>
</dbReference>
<dbReference type="InterPro" id="IPR006091">
    <property type="entry name" value="Acyl-CoA_Oxase/DH_mid-dom"/>
</dbReference>
<comment type="similarity">
    <text evidence="3 10">Belongs to the acyl-CoA dehydrogenase family.</text>
</comment>
<keyword evidence="4 10" id="KW-0285">Flavoprotein</keyword>
<reference evidence="14 15" key="1">
    <citation type="submission" date="2017-08" db="EMBL/GenBank/DDBJ databases">
        <title>The complete genome sequence of Nocardiopsis gilva YIM 90087.</title>
        <authorList>
            <person name="Yin M."/>
            <person name="Tang S."/>
        </authorList>
    </citation>
    <scope>NUCLEOTIDE SEQUENCE [LARGE SCALE GENOMIC DNA]</scope>
    <source>
        <strain evidence="14 15">YIM 90087</strain>
    </source>
</reference>
<dbReference type="Pfam" id="PF00441">
    <property type="entry name" value="Acyl-CoA_dh_1"/>
    <property type="match status" value="1"/>
</dbReference>
<evidence type="ECO:0000256" key="6">
    <source>
        <dbReference type="ARBA" id="ARBA00023002"/>
    </source>
</evidence>
<dbReference type="GO" id="GO:0005737">
    <property type="term" value="C:cytoplasm"/>
    <property type="evidence" value="ECO:0007669"/>
    <property type="project" value="TreeGrafter"/>
</dbReference>
<evidence type="ECO:0000256" key="7">
    <source>
        <dbReference type="ARBA" id="ARBA00037085"/>
    </source>
</evidence>
<dbReference type="Pfam" id="PF02771">
    <property type="entry name" value="Acyl-CoA_dh_N"/>
    <property type="match status" value="1"/>
</dbReference>
<dbReference type="Gene3D" id="1.20.140.10">
    <property type="entry name" value="Butyryl-CoA Dehydrogenase, subunit A, domain 3"/>
    <property type="match status" value="1"/>
</dbReference>
<dbReference type="OrthoDB" id="5241155at2"/>
<keyword evidence="5 10" id="KW-0274">FAD</keyword>
<accession>A0A223S2M0</accession>
<evidence type="ECO:0000256" key="10">
    <source>
        <dbReference type="RuleBase" id="RU362125"/>
    </source>
</evidence>
<dbReference type="SUPFAM" id="SSF47203">
    <property type="entry name" value="Acyl-CoA dehydrogenase C-terminal domain-like"/>
    <property type="match status" value="1"/>
</dbReference>
<dbReference type="FunFam" id="2.40.110.10:FF:000002">
    <property type="entry name" value="Acyl-CoA dehydrogenase fadE12"/>
    <property type="match status" value="1"/>
</dbReference>
<evidence type="ECO:0000259" key="12">
    <source>
        <dbReference type="Pfam" id="PF02770"/>
    </source>
</evidence>
<evidence type="ECO:0000313" key="15">
    <source>
        <dbReference type="Proteomes" id="UP000215005"/>
    </source>
</evidence>
<evidence type="ECO:0000256" key="1">
    <source>
        <dbReference type="ARBA" id="ARBA00001974"/>
    </source>
</evidence>
<evidence type="ECO:0000256" key="3">
    <source>
        <dbReference type="ARBA" id="ARBA00009347"/>
    </source>
</evidence>